<keyword evidence="2" id="KW-1185">Reference proteome</keyword>
<dbReference type="EMBL" id="CAUYUJ010005094">
    <property type="protein sequence ID" value="CAK0812243.1"/>
    <property type="molecule type" value="Genomic_DNA"/>
</dbReference>
<evidence type="ECO:0000313" key="1">
    <source>
        <dbReference type="EMBL" id="CAK0812243.1"/>
    </source>
</evidence>
<proteinExistence type="predicted"/>
<accession>A0ABN9R0M9</accession>
<gene>
    <name evidence="1" type="ORF">PCOR1329_LOCUS16575</name>
</gene>
<evidence type="ECO:0000313" key="2">
    <source>
        <dbReference type="Proteomes" id="UP001189429"/>
    </source>
</evidence>
<name>A0ABN9R0M9_9DINO</name>
<protein>
    <submittedName>
        <fullName evidence="1">Uncharacterized protein</fullName>
    </submittedName>
</protein>
<organism evidence="1 2">
    <name type="scientific">Prorocentrum cordatum</name>
    <dbReference type="NCBI Taxonomy" id="2364126"/>
    <lineage>
        <taxon>Eukaryota</taxon>
        <taxon>Sar</taxon>
        <taxon>Alveolata</taxon>
        <taxon>Dinophyceae</taxon>
        <taxon>Prorocentrales</taxon>
        <taxon>Prorocentraceae</taxon>
        <taxon>Prorocentrum</taxon>
    </lineage>
</organism>
<feature type="non-terminal residue" evidence="1">
    <location>
        <position position="103"/>
    </location>
</feature>
<reference evidence="1" key="1">
    <citation type="submission" date="2023-10" db="EMBL/GenBank/DDBJ databases">
        <authorList>
            <person name="Chen Y."/>
            <person name="Shah S."/>
            <person name="Dougan E. K."/>
            <person name="Thang M."/>
            <person name="Chan C."/>
        </authorList>
    </citation>
    <scope>NUCLEOTIDE SEQUENCE [LARGE SCALE GENOMIC DNA]</scope>
</reference>
<sequence length="103" mass="10701">MASLWNAIRSEVQASVDEFREKGVVGAFRDAALDAVDLAKSGGELLMDGVHSLTGDDEYPPILRAEGIPAKGAIATLELASGKVAQALVVDVDAVSDPPRAQV</sequence>
<dbReference type="Proteomes" id="UP001189429">
    <property type="component" value="Unassembled WGS sequence"/>
</dbReference>
<comment type="caution">
    <text evidence="1">The sequence shown here is derived from an EMBL/GenBank/DDBJ whole genome shotgun (WGS) entry which is preliminary data.</text>
</comment>